<gene>
    <name evidence="2" type="ORF">DYE48_18830</name>
</gene>
<dbReference type="InterPro" id="IPR029063">
    <property type="entry name" value="SAM-dependent_MTases_sf"/>
</dbReference>
<evidence type="ECO:0000259" key="1">
    <source>
        <dbReference type="Pfam" id="PF08241"/>
    </source>
</evidence>
<keyword evidence="2" id="KW-0489">Methyltransferase</keyword>
<dbReference type="EMBL" id="QUAE01000026">
    <property type="protein sequence ID" value="REJ06443.1"/>
    <property type="molecule type" value="Genomic_DNA"/>
</dbReference>
<protein>
    <submittedName>
        <fullName evidence="2">Class I SAM-dependent methyltransferase</fullName>
    </submittedName>
</protein>
<dbReference type="PANTHER" id="PTHR43861">
    <property type="entry name" value="TRANS-ACONITATE 2-METHYLTRANSFERASE-RELATED"/>
    <property type="match status" value="1"/>
</dbReference>
<dbReference type="InterPro" id="IPR013216">
    <property type="entry name" value="Methyltransf_11"/>
</dbReference>
<dbReference type="Gene3D" id="3.40.50.150">
    <property type="entry name" value="Vaccinia Virus protein VP39"/>
    <property type="match status" value="1"/>
</dbReference>
<keyword evidence="3" id="KW-1185">Reference proteome</keyword>
<proteinExistence type="predicted"/>
<dbReference type="Proteomes" id="UP000256305">
    <property type="component" value="Unassembled WGS sequence"/>
</dbReference>
<comment type="caution">
    <text evidence="2">The sequence shown here is derived from an EMBL/GenBank/DDBJ whole genome shotgun (WGS) entry which is preliminary data.</text>
</comment>
<feature type="domain" description="Methyltransferase type 11" evidence="1">
    <location>
        <begin position="65"/>
        <end position="156"/>
    </location>
</feature>
<dbReference type="GO" id="GO:0032259">
    <property type="term" value="P:methylation"/>
    <property type="evidence" value="ECO:0007669"/>
    <property type="project" value="UniProtKB-KW"/>
</dbReference>
<dbReference type="CDD" id="cd02440">
    <property type="entry name" value="AdoMet_MTases"/>
    <property type="match status" value="1"/>
</dbReference>
<name>A0A3E0J0K4_9BACI</name>
<reference evidence="2 3" key="1">
    <citation type="submission" date="2018-08" db="EMBL/GenBank/DDBJ databases">
        <title>Genome sequence of Halobacillus trueperi KCTC 3686.</title>
        <authorList>
            <person name="Cho K.H."/>
            <person name="Kwak M.-J."/>
            <person name="Kim B.-Y."/>
            <person name="Chun J."/>
        </authorList>
    </citation>
    <scope>NUCLEOTIDE SEQUENCE [LARGE SCALE GENOMIC DNA]</scope>
    <source>
        <strain evidence="2 3">KCTC 3686</strain>
    </source>
</reference>
<organism evidence="2 3">
    <name type="scientific">Halobacillus trueperi</name>
    <dbReference type="NCBI Taxonomy" id="156205"/>
    <lineage>
        <taxon>Bacteria</taxon>
        <taxon>Bacillati</taxon>
        <taxon>Bacillota</taxon>
        <taxon>Bacilli</taxon>
        <taxon>Bacillales</taxon>
        <taxon>Bacillaceae</taxon>
        <taxon>Halobacillus</taxon>
    </lineage>
</organism>
<dbReference type="SUPFAM" id="SSF53335">
    <property type="entry name" value="S-adenosyl-L-methionine-dependent methyltransferases"/>
    <property type="match status" value="1"/>
</dbReference>
<sequence>MEVKNIIERDDGVSQTFNWHKEAEKQWNDRAEMWNSKSREMWDDGSRCTIVPFLTKHVTKGKIADLGCGDGYGSYLLYKAGFNVTGLDLSEDMVTRANERVNDERISFVQGDLTDLPFKDESFDAAMAINSLEWTEVPYKGLEEMKRILKPGGRLCVGLLGPTAMPRINSYRRVYGEEVICNTMMPWELQKMAEETGWTYVEGQGVYKRGVEDHHIAQLDEELKQALTFMWIFIFEKK</sequence>
<evidence type="ECO:0000313" key="2">
    <source>
        <dbReference type="EMBL" id="REJ06443.1"/>
    </source>
</evidence>
<dbReference type="GO" id="GO:0008757">
    <property type="term" value="F:S-adenosylmethionine-dependent methyltransferase activity"/>
    <property type="evidence" value="ECO:0007669"/>
    <property type="project" value="InterPro"/>
</dbReference>
<accession>A0A3E0J0K4</accession>
<evidence type="ECO:0000313" key="3">
    <source>
        <dbReference type="Proteomes" id="UP000256305"/>
    </source>
</evidence>
<dbReference type="Pfam" id="PF08241">
    <property type="entry name" value="Methyltransf_11"/>
    <property type="match status" value="1"/>
</dbReference>
<dbReference type="AlphaFoldDB" id="A0A3E0J0K4"/>
<keyword evidence="2" id="KW-0808">Transferase</keyword>
<dbReference type="PANTHER" id="PTHR43861:SF1">
    <property type="entry name" value="TRANS-ACONITATE 2-METHYLTRANSFERASE"/>
    <property type="match status" value="1"/>
</dbReference>